<evidence type="ECO:0000259" key="17">
    <source>
        <dbReference type="PROSITE" id="PS50011"/>
    </source>
</evidence>
<dbReference type="SUPFAM" id="SSF50044">
    <property type="entry name" value="SH3-domain"/>
    <property type="match status" value="1"/>
</dbReference>
<keyword evidence="8 14" id="KW-0547">Nucleotide-binding</keyword>
<name>A0A5E4NDD9_9HEMI</name>
<gene>
    <name evidence="18" type="ORF">CINCED_3A004916</name>
</gene>
<evidence type="ECO:0000259" key="16">
    <source>
        <dbReference type="PROSITE" id="PS50002"/>
    </source>
</evidence>
<dbReference type="InterPro" id="IPR051681">
    <property type="entry name" value="Ser/Thr_Kinases-Pseudokinases"/>
</dbReference>
<dbReference type="EMBL" id="CABPRJ010001927">
    <property type="protein sequence ID" value="VVC41802.1"/>
    <property type="molecule type" value="Genomic_DNA"/>
</dbReference>
<feature type="compositionally biased region" description="Polar residues" evidence="15">
    <location>
        <begin position="992"/>
        <end position="1001"/>
    </location>
</feature>
<evidence type="ECO:0000256" key="1">
    <source>
        <dbReference type="ARBA" id="ARBA00001946"/>
    </source>
</evidence>
<evidence type="ECO:0000256" key="9">
    <source>
        <dbReference type="ARBA" id="ARBA00022777"/>
    </source>
</evidence>
<evidence type="ECO:0000313" key="18">
    <source>
        <dbReference type="EMBL" id="VVC41802.1"/>
    </source>
</evidence>
<dbReference type="Pfam" id="PF07714">
    <property type="entry name" value="PK_Tyr_Ser-Thr"/>
    <property type="match status" value="1"/>
</dbReference>
<comment type="catalytic activity">
    <reaction evidence="12">
        <text>L-seryl-[protein] + ATP = O-phospho-L-seryl-[protein] + ADP + H(+)</text>
        <dbReference type="Rhea" id="RHEA:17989"/>
        <dbReference type="Rhea" id="RHEA-COMP:9863"/>
        <dbReference type="Rhea" id="RHEA-COMP:11604"/>
        <dbReference type="ChEBI" id="CHEBI:15378"/>
        <dbReference type="ChEBI" id="CHEBI:29999"/>
        <dbReference type="ChEBI" id="CHEBI:30616"/>
        <dbReference type="ChEBI" id="CHEBI:83421"/>
        <dbReference type="ChEBI" id="CHEBI:456216"/>
        <dbReference type="EC" id="2.7.11.25"/>
    </reaction>
</comment>
<accession>A0A5E4NDD9</accession>
<dbReference type="CDD" id="cd14061">
    <property type="entry name" value="STKc_MLK"/>
    <property type="match status" value="1"/>
</dbReference>
<feature type="domain" description="Protein kinase" evidence="17">
    <location>
        <begin position="142"/>
        <end position="409"/>
    </location>
</feature>
<dbReference type="InterPro" id="IPR001452">
    <property type="entry name" value="SH3_domain"/>
</dbReference>
<evidence type="ECO:0000256" key="6">
    <source>
        <dbReference type="ARBA" id="ARBA00022679"/>
    </source>
</evidence>
<feature type="region of interest" description="Disordered" evidence="15">
    <location>
        <begin position="774"/>
        <end position="819"/>
    </location>
</feature>
<comment type="cofactor">
    <cofactor evidence="1">
        <name>Mg(2+)</name>
        <dbReference type="ChEBI" id="CHEBI:18420"/>
    </cofactor>
</comment>
<feature type="binding site" evidence="14">
    <location>
        <position position="169"/>
    </location>
    <ligand>
        <name>ATP</name>
        <dbReference type="ChEBI" id="CHEBI:30616"/>
    </ligand>
</feature>
<dbReference type="PANTHER" id="PTHR44329">
    <property type="entry name" value="SERINE/THREONINE-PROTEIN KINASE TNNI3K-RELATED"/>
    <property type="match status" value="1"/>
</dbReference>
<dbReference type="InterPro" id="IPR011009">
    <property type="entry name" value="Kinase-like_dom_sf"/>
</dbReference>
<dbReference type="PROSITE" id="PS00108">
    <property type="entry name" value="PROTEIN_KINASE_ST"/>
    <property type="match status" value="1"/>
</dbReference>
<comment type="catalytic activity">
    <reaction evidence="11">
        <text>L-threonyl-[protein] + ATP = O-phospho-L-threonyl-[protein] + ADP + H(+)</text>
        <dbReference type="Rhea" id="RHEA:46608"/>
        <dbReference type="Rhea" id="RHEA-COMP:11060"/>
        <dbReference type="Rhea" id="RHEA-COMP:11605"/>
        <dbReference type="ChEBI" id="CHEBI:15378"/>
        <dbReference type="ChEBI" id="CHEBI:30013"/>
        <dbReference type="ChEBI" id="CHEBI:30616"/>
        <dbReference type="ChEBI" id="CHEBI:61977"/>
        <dbReference type="ChEBI" id="CHEBI:456216"/>
        <dbReference type="EC" id="2.7.11.25"/>
    </reaction>
</comment>
<feature type="region of interest" description="Disordered" evidence="15">
    <location>
        <begin position="843"/>
        <end position="877"/>
    </location>
</feature>
<dbReference type="InterPro" id="IPR000719">
    <property type="entry name" value="Prot_kinase_dom"/>
</dbReference>
<feature type="compositionally biased region" description="Polar residues" evidence="15">
    <location>
        <begin position="1070"/>
        <end position="1082"/>
    </location>
</feature>
<keyword evidence="6" id="KW-0808">Transferase</keyword>
<dbReference type="GO" id="GO:0006950">
    <property type="term" value="P:response to stress"/>
    <property type="evidence" value="ECO:0007669"/>
    <property type="project" value="UniProtKB-ARBA"/>
</dbReference>
<keyword evidence="9 18" id="KW-0418">Kinase</keyword>
<feature type="compositionally biased region" description="Low complexity" evidence="15">
    <location>
        <begin position="1083"/>
        <end position="1098"/>
    </location>
</feature>
<evidence type="ECO:0000256" key="5">
    <source>
        <dbReference type="ARBA" id="ARBA00022527"/>
    </source>
</evidence>
<feature type="region of interest" description="Disordered" evidence="15">
    <location>
        <begin position="536"/>
        <end position="557"/>
    </location>
</feature>
<dbReference type="SMART" id="SM00220">
    <property type="entry name" value="S_TKc"/>
    <property type="match status" value="1"/>
</dbReference>
<dbReference type="PRINTS" id="PR00109">
    <property type="entry name" value="TYRKINASE"/>
</dbReference>
<dbReference type="OrthoDB" id="339325at2759"/>
<feature type="region of interest" description="Disordered" evidence="15">
    <location>
        <begin position="977"/>
        <end position="1052"/>
    </location>
</feature>
<comment type="similarity">
    <text evidence="2">Belongs to the protein kinase superfamily. STE Ser/Thr protein kinase family. MAP kinase kinase kinase subfamily.</text>
</comment>
<dbReference type="PROSITE" id="PS50011">
    <property type="entry name" value="PROTEIN_KINASE_DOM"/>
    <property type="match status" value="1"/>
</dbReference>
<dbReference type="Gene3D" id="1.10.510.10">
    <property type="entry name" value="Transferase(Phosphotransferase) domain 1"/>
    <property type="match status" value="1"/>
</dbReference>
<dbReference type="PRINTS" id="PR00452">
    <property type="entry name" value="SH3DOMAIN"/>
</dbReference>
<dbReference type="InterPro" id="IPR017441">
    <property type="entry name" value="Protein_kinase_ATP_BS"/>
</dbReference>
<organism evidence="18 19">
    <name type="scientific">Cinara cedri</name>
    <dbReference type="NCBI Taxonomy" id="506608"/>
    <lineage>
        <taxon>Eukaryota</taxon>
        <taxon>Metazoa</taxon>
        <taxon>Ecdysozoa</taxon>
        <taxon>Arthropoda</taxon>
        <taxon>Hexapoda</taxon>
        <taxon>Insecta</taxon>
        <taxon>Pterygota</taxon>
        <taxon>Neoptera</taxon>
        <taxon>Paraneoptera</taxon>
        <taxon>Hemiptera</taxon>
        <taxon>Sternorrhyncha</taxon>
        <taxon>Aphidomorpha</taxon>
        <taxon>Aphidoidea</taxon>
        <taxon>Aphididae</taxon>
        <taxon>Lachninae</taxon>
        <taxon>Cinara</taxon>
    </lineage>
</organism>
<evidence type="ECO:0000256" key="15">
    <source>
        <dbReference type="SAM" id="MobiDB-lite"/>
    </source>
</evidence>
<evidence type="ECO:0000256" key="3">
    <source>
        <dbReference type="ARBA" id="ARBA00012406"/>
    </source>
</evidence>
<evidence type="ECO:0000256" key="12">
    <source>
        <dbReference type="ARBA" id="ARBA00048329"/>
    </source>
</evidence>
<evidence type="ECO:0000256" key="13">
    <source>
        <dbReference type="PROSITE-ProRule" id="PRU00192"/>
    </source>
</evidence>
<dbReference type="Proteomes" id="UP000325440">
    <property type="component" value="Unassembled WGS sequence"/>
</dbReference>
<dbReference type="GO" id="GO:0005524">
    <property type="term" value="F:ATP binding"/>
    <property type="evidence" value="ECO:0007669"/>
    <property type="project" value="UniProtKB-UniRule"/>
</dbReference>
<sequence>MPPTSMEHLGPGFCNPNLRNTYSSSRSKFHSANSNTYVNNTPSSPYYKHKCVSQPTTNLPLWTAVFSYEAQGEDELSLKRGDIVEVLSTDAKISGDEGWWTGKLGDKVGIFPANFVTENNILENVSTVVDNIHITEINFDELELEEIIGVGGFGKVYRGYWNNKEVAVKAARQDPDEDISETLKNVKQEANLFWLLDNENIVSMLGVCLEIPNLCLVMEYARGGSLNRVLMGRKIRPDVLVDWAIQIARGMNYLHKGAPISLIHRDLKSSNVLLNEPIENNDLQFKTLKITDFGLAREVYKTTRMSAAGTYAWMAPEVIKKSTFSKASDVWSYGVLLWELLTGETPYKGIDALAVAYGVAVNKLTLPIPSTCPQPFRELMEVCWHSDSHMRPSFDDILTSLDDIVHSAFTQTPHESFHTLQDVWKVEIEQVLDGLKMKEKELRCREEELSRAQVQQKIAEKHLKQRERDLEAREMELLKWELNIIMQQQQTTPAIPTPNKRRGHFKKSNILKMLKKEPNQLPISSPSDFRHTITVQHTGDRKNRDASGPNSPPGTTRLRAIALPADGVKGKTWGPSTFHQRERVQIRGSPSCTSSPVTSFKGWSRSAPNLEKHPSSVRSNFAALQEIDYSGPPMSADCWLNDERPRPSDWTVDGGSGGSCYTTTNDYGSILPASASVSSKSLSSSIPVTTTKTALVDSVLHTAASMLASLVLGVDLRTLSSAPPSRNEQWSSELASRVCPVQSASDHHYTLAHKHNTYHGPSKHFRASLSQNADAKPLRFTDSPQHRLSRSRRKTRPSPRRKSTSVSNDKSDHFYGGTSSDYYKQTECAPHTGYRQLSSDRGYRQLSSDQGYHQLSSDQGYHQLSSDQGYHQLSSDRSYQQLSSDCVSGYEYEAGSLYAYDNPTANNDFGSGDSSSFSRSRYHPCGGGNPTFLMEPSETYYMEQQDQVSDETITSLSLPYLRRAGDYSNYFSQQENQNYSSVEMPLKRPTTLEPSTPSRLRSSLKKSVYGSRQTAFGSLSPGVSPTNPTPPDSLTSDDSSYMSARDSSATSLSTARVRFSPITLLDLPTHGQQQDSTIPLQASSSSSRRSSSISEFIT</sequence>
<reference evidence="18 19" key="1">
    <citation type="submission" date="2019-08" db="EMBL/GenBank/DDBJ databases">
        <authorList>
            <person name="Alioto T."/>
            <person name="Alioto T."/>
            <person name="Gomez Garrido J."/>
        </authorList>
    </citation>
    <scope>NUCLEOTIDE SEQUENCE [LARGE SCALE GENOMIC DNA]</scope>
</reference>
<feature type="compositionally biased region" description="Polar residues" evidence="15">
    <location>
        <begin position="1041"/>
        <end position="1052"/>
    </location>
</feature>
<dbReference type="InterPro" id="IPR008271">
    <property type="entry name" value="Ser/Thr_kinase_AS"/>
</dbReference>
<dbReference type="PANTHER" id="PTHR44329:SF293">
    <property type="entry name" value="MITOGEN-ACTIVATED PROTEIN KINASE KINASE KINASE"/>
    <property type="match status" value="1"/>
</dbReference>
<dbReference type="Pfam" id="PF14604">
    <property type="entry name" value="SH3_9"/>
    <property type="match status" value="1"/>
</dbReference>
<dbReference type="GO" id="GO:0004706">
    <property type="term" value="F:JUN kinase kinase kinase activity"/>
    <property type="evidence" value="ECO:0007669"/>
    <property type="project" value="TreeGrafter"/>
</dbReference>
<dbReference type="SUPFAM" id="SSF56112">
    <property type="entry name" value="Protein kinase-like (PK-like)"/>
    <property type="match status" value="1"/>
</dbReference>
<dbReference type="InterPro" id="IPR001245">
    <property type="entry name" value="Ser-Thr/Tyr_kinase_cat_dom"/>
</dbReference>
<keyword evidence="10 14" id="KW-0067">ATP-binding</keyword>
<feature type="domain" description="SH3" evidence="16">
    <location>
        <begin position="57"/>
        <end position="121"/>
    </location>
</feature>
<evidence type="ECO:0000256" key="8">
    <source>
        <dbReference type="ARBA" id="ARBA00022741"/>
    </source>
</evidence>
<keyword evidence="7" id="KW-0677">Repeat</keyword>
<dbReference type="FunFam" id="1.10.510.10:FF:000076">
    <property type="entry name" value="Mitogen-activated protein kinase kinase kinase"/>
    <property type="match status" value="1"/>
</dbReference>
<dbReference type="Gene3D" id="3.30.200.20">
    <property type="entry name" value="Phosphorylase Kinase, domain 1"/>
    <property type="match status" value="1"/>
</dbReference>
<dbReference type="PROSITE" id="PS00107">
    <property type="entry name" value="PROTEIN_KINASE_ATP"/>
    <property type="match status" value="1"/>
</dbReference>
<evidence type="ECO:0000256" key="10">
    <source>
        <dbReference type="ARBA" id="ARBA00022840"/>
    </source>
</evidence>
<dbReference type="CDD" id="cd11876">
    <property type="entry name" value="SH3_MLK"/>
    <property type="match status" value="1"/>
</dbReference>
<feature type="compositionally biased region" description="Basic residues" evidence="15">
    <location>
        <begin position="787"/>
        <end position="803"/>
    </location>
</feature>
<evidence type="ECO:0000256" key="4">
    <source>
        <dbReference type="ARBA" id="ARBA00022443"/>
    </source>
</evidence>
<evidence type="ECO:0000256" key="7">
    <source>
        <dbReference type="ARBA" id="ARBA00022737"/>
    </source>
</evidence>
<keyword evidence="5" id="KW-0723">Serine/threonine-protein kinase</keyword>
<feature type="compositionally biased region" description="Polar residues" evidence="15">
    <location>
        <begin position="1010"/>
        <end position="1023"/>
    </location>
</feature>
<dbReference type="AlphaFoldDB" id="A0A5E4NDD9"/>
<evidence type="ECO:0000256" key="11">
    <source>
        <dbReference type="ARBA" id="ARBA00047559"/>
    </source>
</evidence>
<proteinExistence type="inferred from homology"/>
<protein>
    <recommendedName>
        <fullName evidence="3">mitogen-activated protein kinase kinase kinase</fullName>
        <ecNumber evidence="3">2.7.11.25</ecNumber>
    </recommendedName>
</protein>
<evidence type="ECO:0000256" key="14">
    <source>
        <dbReference type="PROSITE-ProRule" id="PRU10141"/>
    </source>
</evidence>
<dbReference type="InterPro" id="IPR036028">
    <property type="entry name" value="SH3-like_dom_sf"/>
</dbReference>
<feature type="region of interest" description="Disordered" evidence="15">
    <location>
        <begin position="1066"/>
        <end position="1098"/>
    </location>
</feature>
<keyword evidence="19" id="KW-1185">Reference proteome</keyword>
<keyword evidence="4 13" id="KW-0728">SH3 domain</keyword>
<dbReference type="SMART" id="SM00326">
    <property type="entry name" value="SH3"/>
    <property type="match status" value="1"/>
</dbReference>
<dbReference type="PROSITE" id="PS50002">
    <property type="entry name" value="SH3"/>
    <property type="match status" value="1"/>
</dbReference>
<evidence type="ECO:0000313" key="19">
    <source>
        <dbReference type="Proteomes" id="UP000325440"/>
    </source>
</evidence>
<dbReference type="EC" id="2.7.11.25" evidence="3"/>
<evidence type="ECO:0000256" key="2">
    <source>
        <dbReference type="ARBA" id="ARBA00006529"/>
    </source>
</evidence>
<dbReference type="Gene3D" id="2.30.30.40">
    <property type="entry name" value="SH3 Domains"/>
    <property type="match status" value="1"/>
</dbReference>
<dbReference type="FunFam" id="3.30.200.20:FF:000085">
    <property type="entry name" value="Mitogen-activated protein kinase kinase kinase"/>
    <property type="match status" value="1"/>
</dbReference>